<evidence type="ECO:0000313" key="3">
    <source>
        <dbReference type="EMBL" id="PKQ61797.1"/>
    </source>
</evidence>
<feature type="signal peptide" evidence="1">
    <location>
        <begin position="1"/>
        <end position="20"/>
    </location>
</feature>
<dbReference type="InterPro" id="IPR005135">
    <property type="entry name" value="Endo/exonuclease/phosphatase"/>
</dbReference>
<feature type="domain" description="Endonuclease/exonuclease/phosphatase" evidence="2">
    <location>
        <begin position="38"/>
        <end position="348"/>
    </location>
</feature>
<dbReference type="EMBL" id="MVDE01000041">
    <property type="protein sequence ID" value="PKQ61797.1"/>
    <property type="molecule type" value="Genomic_DNA"/>
</dbReference>
<dbReference type="Gene3D" id="3.60.10.10">
    <property type="entry name" value="Endonuclease/exonuclease/phosphatase"/>
    <property type="match status" value="1"/>
</dbReference>
<dbReference type="Pfam" id="PF19580">
    <property type="entry name" value="Exo_endo_phos_3"/>
    <property type="match status" value="1"/>
</dbReference>
<dbReference type="Proteomes" id="UP000233618">
    <property type="component" value="Unassembled WGS sequence"/>
</dbReference>
<gene>
    <name evidence="3" type="ORF">BZG01_18545</name>
</gene>
<keyword evidence="1" id="KW-0732">Signal</keyword>
<feature type="chain" id="PRO_5014794468" description="Endonuclease/exonuclease/phosphatase domain-containing protein" evidence="1">
    <location>
        <begin position="21"/>
        <end position="351"/>
    </location>
</feature>
<dbReference type="InterPro" id="IPR036691">
    <property type="entry name" value="Endo/exonu/phosph_ase_sf"/>
</dbReference>
<evidence type="ECO:0000313" key="4">
    <source>
        <dbReference type="Proteomes" id="UP000233618"/>
    </source>
</evidence>
<dbReference type="AlphaFoldDB" id="A0A2N3HUT5"/>
<accession>A0A2N3HUT5</accession>
<evidence type="ECO:0000259" key="2">
    <source>
        <dbReference type="Pfam" id="PF19580"/>
    </source>
</evidence>
<evidence type="ECO:0000256" key="1">
    <source>
        <dbReference type="SAM" id="SignalP"/>
    </source>
</evidence>
<name>A0A2N3HUT5_9BACT</name>
<keyword evidence="4" id="KW-1185">Reference proteome</keyword>
<dbReference type="SUPFAM" id="SSF56219">
    <property type="entry name" value="DNase I-like"/>
    <property type="match status" value="1"/>
</dbReference>
<comment type="caution">
    <text evidence="3">The sequence shown here is derived from an EMBL/GenBank/DDBJ whole genome shotgun (WGS) entry which is preliminary data.</text>
</comment>
<dbReference type="RefSeq" id="WP_143470953.1">
    <property type="nucleotide sequence ID" value="NZ_MVDE01000041.1"/>
</dbReference>
<proteinExistence type="predicted"/>
<sequence>MKFSLILIICLFLCARISLAQSVIDGLEEGIRGDFRLMFYNVENFFDCFDDSLTLDNEFLPRGERNWTWEKYQKKSQKVAKVILAAGGWEFPDLIGLCEVENRFVLDGLFKIGYLNKAGYQIIHRESPDRRGIDVALIYQPETFHPIDTTFIKLIYEGDSISTTREILYVKGKTNTDDTLHIFVNHWPSRWGGQLESENRRISASHLLKGKVSEIVNHNGNALIVIMGDFNDYPDNRSLQTELNALSPEKEICDNKLYNLAYLFLNKTGIGSHKYQGKWGMLDQFIVSGALLNKSGFLYCDPDNMSLFKPEFLLETDNTYFGEKPFRSFVGYKFNDGFSDHLPIILDLWRK</sequence>
<dbReference type="PANTHER" id="PTHR42834:SF1">
    <property type="entry name" value="ENDONUCLEASE_EXONUCLEASE_PHOSPHATASE FAMILY PROTEIN (AFU_ORTHOLOGUE AFUA_3G09210)"/>
    <property type="match status" value="1"/>
</dbReference>
<organism evidence="3 4">
    <name type="scientific">Labilibaculum manganireducens</name>
    <dbReference type="NCBI Taxonomy" id="1940525"/>
    <lineage>
        <taxon>Bacteria</taxon>
        <taxon>Pseudomonadati</taxon>
        <taxon>Bacteroidota</taxon>
        <taxon>Bacteroidia</taxon>
        <taxon>Marinilabiliales</taxon>
        <taxon>Marinifilaceae</taxon>
        <taxon>Labilibaculum</taxon>
    </lineage>
</organism>
<protein>
    <recommendedName>
        <fullName evidence="2">Endonuclease/exonuclease/phosphatase domain-containing protein</fullName>
    </recommendedName>
</protein>
<dbReference type="GO" id="GO:0003824">
    <property type="term" value="F:catalytic activity"/>
    <property type="evidence" value="ECO:0007669"/>
    <property type="project" value="InterPro"/>
</dbReference>
<reference evidence="3 4" key="1">
    <citation type="journal article" date="2017" name="Front. Microbiol.">
        <title>Labilibaculum manganireducens gen. nov., sp. nov. and Labilibaculum filiforme sp. nov., Novel Bacteroidetes Isolated from Subsurface Sediments of the Baltic Sea.</title>
        <authorList>
            <person name="Vandieken V."/>
            <person name="Marshall I.P."/>
            <person name="Niemann H."/>
            <person name="Engelen B."/>
            <person name="Cypionka H."/>
        </authorList>
    </citation>
    <scope>NUCLEOTIDE SEQUENCE [LARGE SCALE GENOMIC DNA]</scope>
    <source>
        <strain evidence="3 4">59.10-2M</strain>
    </source>
</reference>
<dbReference type="PANTHER" id="PTHR42834">
    <property type="entry name" value="ENDONUCLEASE/EXONUCLEASE/PHOSPHATASE FAMILY PROTEIN (AFU_ORTHOLOGUE AFUA_3G09210)"/>
    <property type="match status" value="1"/>
</dbReference>